<evidence type="ECO:0000256" key="2">
    <source>
        <dbReference type="ARBA" id="ARBA00023125"/>
    </source>
</evidence>
<comment type="caution">
    <text evidence="6">The sequence shown here is derived from an EMBL/GenBank/DDBJ whole genome shotgun (WGS) entry which is preliminary data.</text>
</comment>
<dbReference type="InterPro" id="IPR001005">
    <property type="entry name" value="SANT/Myb"/>
</dbReference>
<evidence type="ECO:0000259" key="5">
    <source>
        <dbReference type="PROSITE" id="PS51294"/>
    </source>
</evidence>
<dbReference type="GO" id="GO:0000978">
    <property type="term" value="F:RNA polymerase II cis-regulatory region sequence-specific DNA binding"/>
    <property type="evidence" value="ECO:0007669"/>
    <property type="project" value="TreeGrafter"/>
</dbReference>
<dbReference type="Proteomes" id="UP000187209">
    <property type="component" value="Unassembled WGS sequence"/>
</dbReference>
<feature type="domain" description="Myb-like" evidence="4">
    <location>
        <begin position="13"/>
        <end position="70"/>
    </location>
</feature>
<dbReference type="GO" id="GO:0005634">
    <property type="term" value="C:nucleus"/>
    <property type="evidence" value="ECO:0007669"/>
    <property type="project" value="TreeGrafter"/>
</dbReference>
<dbReference type="FunFam" id="1.10.10.60:FF:000010">
    <property type="entry name" value="Transcriptional activator Myb isoform A"/>
    <property type="match status" value="1"/>
</dbReference>
<dbReference type="PANTHER" id="PTHR45614:SF232">
    <property type="entry name" value="TRANSCRIPTION FACTOR MYB3R-2"/>
    <property type="match status" value="1"/>
</dbReference>
<reference evidence="6 7" key="1">
    <citation type="submission" date="2016-11" db="EMBL/GenBank/DDBJ databases">
        <title>The macronuclear genome of Stentor coeruleus: a giant cell with tiny introns.</title>
        <authorList>
            <person name="Slabodnick M."/>
            <person name="Ruby J.G."/>
            <person name="Reiff S.B."/>
            <person name="Swart E.C."/>
            <person name="Gosai S."/>
            <person name="Prabakaran S."/>
            <person name="Witkowska E."/>
            <person name="Larue G.E."/>
            <person name="Fisher S."/>
            <person name="Freeman R.M."/>
            <person name="Gunawardena J."/>
            <person name="Chu W."/>
            <person name="Stover N.A."/>
            <person name="Gregory B.D."/>
            <person name="Nowacki M."/>
            <person name="Derisi J."/>
            <person name="Roy S.W."/>
            <person name="Marshall W.F."/>
            <person name="Sood P."/>
        </authorList>
    </citation>
    <scope>NUCLEOTIDE SEQUENCE [LARGE SCALE GENOMIC DNA]</scope>
    <source>
        <strain evidence="6">WM001</strain>
    </source>
</reference>
<feature type="domain" description="HTH myb-type" evidence="5">
    <location>
        <begin position="14"/>
        <end position="74"/>
    </location>
</feature>
<dbReference type="InterPro" id="IPR017930">
    <property type="entry name" value="Myb_dom"/>
</dbReference>
<dbReference type="Pfam" id="PF00249">
    <property type="entry name" value="Myb_DNA-binding"/>
    <property type="match status" value="2"/>
</dbReference>
<dbReference type="Gene3D" id="1.10.10.60">
    <property type="entry name" value="Homeodomain-like"/>
    <property type="match status" value="2"/>
</dbReference>
<keyword evidence="2" id="KW-0238">DNA-binding</keyword>
<feature type="region of interest" description="Disordered" evidence="3">
    <location>
        <begin position="1"/>
        <end position="22"/>
    </location>
</feature>
<evidence type="ECO:0000313" key="6">
    <source>
        <dbReference type="EMBL" id="OMJ74529.1"/>
    </source>
</evidence>
<evidence type="ECO:0000259" key="4">
    <source>
        <dbReference type="PROSITE" id="PS50090"/>
    </source>
</evidence>
<dbReference type="AlphaFoldDB" id="A0A1R2BCP1"/>
<dbReference type="PROSITE" id="PS50090">
    <property type="entry name" value="MYB_LIKE"/>
    <property type="match status" value="2"/>
</dbReference>
<dbReference type="PANTHER" id="PTHR45614">
    <property type="entry name" value="MYB PROTEIN-RELATED"/>
    <property type="match status" value="1"/>
</dbReference>
<evidence type="ECO:0008006" key="8">
    <source>
        <dbReference type="Google" id="ProtNLM"/>
    </source>
</evidence>
<dbReference type="SUPFAM" id="SSF46689">
    <property type="entry name" value="Homeodomain-like"/>
    <property type="match status" value="1"/>
</dbReference>
<dbReference type="CDD" id="cd00167">
    <property type="entry name" value="SANT"/>
    <property type="match status" value="2"/>
</dbReference>
<evidence type="ECO:0000313" key="7">
    <source>
        <dbReference type="Proteomes" id="UP000187209"/>
    </source>
</evidence>
<feature type="compositionally biased region" description="Basic residues" evidence="3">
    <location>
        <begin position="1"/>
        <end position="21"/>
    </location>
</feature>
<dbReference type="OrthoDB" id="2143914at2759"/>
<dbReference type="InterPro" id="IPR009057">
    <property type="entry name" value="Homeodomain-like_sf"/>
</dbReference>
<organism evidence="6 7">
    <name type="scientific">Stentor coeruleus</name>
    <dbReference type="NCBI Taxonomy" id="5963"/>
    <lineage>
        <taxon>Eukaryota</taxon>
        <taxon>Sar</taxon>
        <taxon>Alveolata</taxon>
        <taxon>Ciliophora</taxon>
        <taxon>Postciliodesmatophora</taxon>
        <taxon>Heterotrichea</taxon>
        <taxon>Heterotrichida</taxon>
        <taxon>Stentoridae</taxon>
        <taxon>Stentor</taxon>
    </lineage>
</organism>
<keyword evidence="7" id="KW-1185">Reference proteome</keyword>
<proteinExistence type="predicted"/>
<feature type="domain" description="HTH myb-type" evidence="5">
    <location>
        <begin position="75"/>
        <end position="125"/>
    </location>
</feature>
<feature type="domain" description="Myb-like" evidence="4">
    <location>
        <begin position="71"/>
        <end position="121"/>
    </location>
</feature>
<dbReference type="SMART" id="SM00717">
    <property type="entry name" value="SANT"/>
    <property type="match status" value="2"/>
</dbReference>
<evidence type="ECO:0000256" key="3">
    <source>
        <dbReference type="SAM" id="MobiDB-lite"/>
    </source>
</evidence>
<accession>A0A1R2BCP1</accession>
<dbReference type="InterPro" id="IPR050560">
    <property type="entry name" value="MYB_TF"/>
</dbReference>
<keyword evidence="1" id="KW-0677">Repeat</keyword>
<name>A0A1R2BCP1_9CILI</name>
<dbReference type="EMBL" id="MPUH01000745">
    <property type="protein sequence ID" value="OMJ74529.1"/>
    <property type="molecule type" value="Genomic_DNA"/>
</dbReference>
<dbReference type="PROSITE" id="PS51294">
    <property type="entry name" value="HTH_MYB"/>
    <property type="match status" value="2"/>
</dbReference>
<sequence>MTNKRTKISKKKCKKHKRRPWTAKEDEAIRGLVNENGTKQWTLIAEYLKKKFNIIGRSGKQCRERWHNHLNSGIVKRPWTLEEEQVLFNTHQKIGNKWAEISQSIPGRTDNTVKNHFYSTARKYYRRIFGKEGTAMDIKDNLPQITECILKTLDSDRENTSSDEQISTEFVEQPQMFPDLSDMIVVAQTTRAPLDWAFSGKWIMFDPLYEKINNVIDENHKAFFYPVPIFDNSMFFNIK</sequence>
<gene>
    <name evidence="6" type="ORF">SteCoe_26531</name>
</gene>
<protein>
    <recommendedName>
        <fullName evidence="8">Myb-like DNA-binding domain containing protein</fullName>
    </recommendedName>
</protein>
<evidence type="ECO:0000256" key="1">
    <source>
        <dbReference type="ARBA" id="ARBA00022737"/>
    </source>
</evidence>
<dbReference type="GO" id="GO:0000981">
    <property type="term" value="F:DNA-binding transcription factor activity, RNA polymerase II-specific"/>
    <property type="evidence" value="ECO:0007669"/>
    <property type="project" value="TreeGrafter"/>
</dbReference>